<evidence type="ECO:0000256" key="3">
    <source>
        <dbReference type="ARBA" id="ARBA00022840"/>
    </source>
</evidence>
<dbReference type="STRING" id="1802280.A3B37_02015"/>
<proteinExistence type="predicted"/>
<dbReference type="AlphaFoldDB" id="A0A1G2LCT7"/>
<dbReference type="Proteomes" id="UP000176705">
    <property type="component" value="Unassembled WGS sequence"/>
</dbReference>
<dbReference type="InterPro" id="IPR003593">
    <property type="entry name" value="AAA+_ATPase"/>
</dbReference>
<keyword evidence="2" id="KW-0547">Nucleotide-binding</keyword>
<name>A0A1G2LCT7_9BACT</name>
<reference evidence="5 6" key="1">
    <citation type="journal article" date="2016" name="Nat. Commun.">
        <title>Thousands of microbial genomes shed light on interconnected biogeochemical processes in an aquifer system.</title>
        <authorList>
            <person name="Anantharaman K."/>
            <person name="Brown C.T."/>
            <person name="Hug L.A."/>
            <person name="Sharon I."/>
            <person name="Castelle C.J."/>
            <person name="Probst A.J."/>
            <person name="Thomas B.C."/>
            <person name="Singh A."/>
            <person name="Wilkins M.J."/>
            <person name="Karaoz U."/>
            <person name="Brodie E.L."/>
            <person name="Williams K.H."/>
            <person name="Hubbard S.S."/>
            <person name="Banfield J.F."/>
        </authorList>
    </citation>
    <scope>NUCLEOTIDE SEQUENCE [LARGE SCALE GENOMIC DNA]</scope>
</reference>
<dbReference type="GO" id="GO:0022857">
    <property type="term" value="F:transmembrane transporter activity"/>
    <property type="evidence" value="ECO:0007669"/>
    <property type="project" value="TreeGrafter"/>
</dbReference>
<gene>
    <name evidence="5" type="ORF">A3B37_02015</name>
</gene>
<protein>
    <submittedName>
        <fullName evidence="5">Macrolide ABC transporter ATP-binding protein</fullName>
    </submittedName>
</protein>
<dbReference type="InterPro" id="IPR015854">
    <property type="entry name" value="ABC_transpr_LolD-like"/>
</dbReference>
<dbReference type="InterPro" id="IPR027417">
    <property type="entry name" value="P-loop_NTPase"/>
</dbReference>
<dbReference type="SUPFAM" id="SSF52540">
    <property type="entry name" value="P-loop containing nucleoside triphosphate hydrolases"/>
    <property type="match status" value="1"/>
</dbReference>
<dbReference type="PANTHER" id="PTHR24220">
    <property type="entry name" value="IMPORT ATP-BINDING PROTEIN"/>
    <property type="match status" value="1"/>
</dbReference>
<keyword evidence="3 5" id="KW-0067">ATP-binding</keyword>
<dbReference type="InterPro" id="IPR003439">
    <property type="entry name" value="ABC_transporter-like_ATP-bd"/>
</dbReference>
<evidence type="ECO:0000313" key="5">
    <source>
        <dbReference type="EMBL" id="OHA09456.1"/>
    </source>
</evidence>
<dbReference type="GO" id="GO:0098796">
    <property type="term" value="C:membrane protein complex"/>
    <property type="evidence" value="ECO:0007669"/>
    <property type="project" value="UniProtKB-ARBA"/>
</dbReference>
<comment type="caution">
    <text evidence="5">The sequence shown here is derived from an EMBL/GenBank/DDBJ whole genome shotgun (WGS) entry which is preliminary data.</text>
</comment>
<dbReference type="InterPro" id="IPR017911">
    <property type="entry name" value="MacB-like_ATP-bd"/>
</dbReference>
<dbReference type="Pfam" id="PF00005">
    <property type="entry name" value="ABC_tran"/>
    <property type="match status" value="1"/>
</dbReference>
<organism evidence="5 6">
    <name type="scientific">Candidatus Sungbacteria bacterium RIFCSPLOWO2_01_FULL_59_16</name>
    <dbReference type="NCBI Taxonomy" id="1802280"/>
    <lineage>
        <taxon>Bacteria</taxon>
        <taxon>Candidatus Sungiibacteriota</taxon>
    </lineage>
</organism>
<evidence type="ECO:0000256" key="2">
    <source>
        <dbReference type="ARBA" id="ARBA00022741"/>
    </source>
</evidence>
<dbReference type="GO" id="GO:0005886">
    <property type="term" value="C:plasma membrane"/>
    <property type="evidence" value="ECO:0007669"/>
    <property type="project" value="TreeGrafter"/>
</dbReference>
<evidence type="ECO:0000256" key="1">
    <source>
        <dbReference type="ARBA" id="ARBA00022448"/>
    </source>
</evidence>
<dbReference type="InterPro" id="IPR017871">
    <property type="entry name" value="ABC_transporter-like_CS"/>
</dbReference>
<dbReference type="PROSITE" id="PS50893">
    <property type="entry name" value="ABC_TRANSPORTER_2"/>
    <property type="match status" value="1"/>
</dbReference>
<dbReference type="EMBL" id="MHQS01000002">
    <property type="protein sequence ID" value="OHA09456.1"/>
    <property type="molecule type" value="Genomic_DNA"/>
</dbReference>
<dbReference type="PROSITE" id="PS00211">
    <property type="entry name" value="ABC_TRANSPORTER_1"/>
    <property type="match status" value="1"/>
</dbReference>
<dbReference type="SMART" id="SM00382">
    <property type="entry name" value="AAA"/>
    <property type="match status" value="1"/>
</dbReference>
<dbReference type="PANTHER" id="PTHR24220:SF86">
    <property type="entry name" value="ABC TRANSPORTER ABCH.1"/>
    <property type="match status" value="1"/>
</dbReference>
<dbReference type="GO" id="GO:0016887">
    <property type="term" value="F:ATP hydrolysis activity"/>
    <property type="evidence" value="ECO:0007669"/>
    <property type="project" value="InterPro"/>
</dbReference>
<evidence type="ECO:0000259" key="4">
    <source>
        <dbReference type="PROSITE" id="PS50893"/>
    </source>
</evidence>
<feature type="domain" description="ABC transporter" evidence="4">
    <location>
        <begin position="4"/>
        <end position="238"/>
    </location>
</feature>
<evidence type="ECO:0000313" key="6">
    <source>
        <dbReference type="Proteomes" id="UP000176705"/>
    </source>
</evidence>
<dbReference type="CDD" id="cd03255">
    <property type="entry name" value="ABC_MJ0796_LolCDE_FtsE"/>
    <property type="match status" value="1"/>
</dbReference>
<dbReference type="FunFam" id="3.40.50.300:FF:000032">
    <property type="entry name" value="Export ABC transporter ATP-binding protein"/>
    <property type="match status" value="1"/>
</dbReference>
<accession>A0A1G2LCT7</accession>
<dbReference type="Gene3D" id="3.40.50.300">
    <property type="entry name" value="P-loop containing nucleotide triphosphate hydrolases"/>
    <property type="match status" value="1"/>
</dbReference>
<sequence>MALIEVRNVSKAYRGDGTETQALSGVTFDIRDGEFVAIIGPSGSGKSTLLHILGFLDRPSSGEYRFQGEAITEYSERAAAEVRNSRMGFIFQMFNLLPRASVFENVALPLLYSSVPEKEWDERTRRAVEAVGLTHRIRHEPAKLSGGEQQRVAIARALVTNPALILADEPTGNLDTKSGGEIMEILAALNASGHTIILITHETYTAEYAGRIIGLRDGRIERDEAVANRRTTRDHFMK</sequence>
<keyword evidence="1" id="KW-0813">Transport</keyword>
<dbReference type="GO" id="GO:0005524">
    <property type="term" value="F:ATP binding"/>
    <property type="evidence" value="ECO:0007669"/>
    <property type="project" value="UniProtKB-KW"/>
</dbReference>